<organism evidence="2 3">
    <name type="scientific">Blastococcus brunescens</name>
    <dbReference type="NCBI Taxonomy" id="1564165"/>
    <lineage>
        <taxon>Bacteria</taxon>
        <taxon>Bacillati</taxon>
        <taxon>Actinomycetota</taxon>
        <taxon>Actinomycetes</taxon>
        <taxon>Geodermatophilales</taxon>
        <taxon>Geodermatophilaceae</taxon>
        <taxon>Blastococcus</taxon>
    </lineage>
</organism>
<evidence type="ECO:0000313" key="3">
    <source>
        <dbReference type="Proteomes" id="UP001324287"/>
    </source>
</evidence>
<protein>
    <submittedName>
        <fullName evidence="2">Uncharacterized protein</fullName>
    </submittedName>
</protein>
<name>A0ABZ1BA59_9ACTN</name>
<accession>A0ABZ1BA59</accession>
<evidence type="ECO:0000313" key="2">
    <source>
        <dbReference type="EMBL" id="WRL67367.1"/>
    </source>
</evidence>
<proteinExistence type="predicted"/>
<reference evidence="2 3" key="1">
    <citation type="submission" date="2023-12" db="EMBL/GenBank/DDBJ databases">
        <title>Blastococcus brunescens sp. nov., an actonobacterium isolated from sandstone collected in sahara desert.</title>
        <authorList>
            <person name="Gtari M."/>
            <person name="Ghodhbane F."/>
        </authorList>
    </citation>
    <scope>NUCLEOTIDE SEQUENCE [LARGE SCALE GENOMIC DNA]</scope>
    <source>
        <strain evidence="2 3">BMG 8361</strain>
    </source>
</reference>
<gene>
    <name evidence="2" type="ORF">U6N30_11555</name>
</gene>
<keyword evidence="3" id="KW-1185">Reference proteome</keyword>
<dbReference type="RefSeq" id="WP_324278674.1">
    <property type="nucleotide sequence ID" value="NZ_CP141261.1"/>
</dbReference>
<feature type="compositionally biased region" description="Pro residues" evidence="1">
    <location>
        <begin position="73"/>
        <end position="82"/>
    </location>
</feature>
<sequence length="82" mass="8133">MEVFLQVDLGGEPGGTAPRGGALPADVPALADHVVGAAGLRLRGLMAVAPRGRTRAAPSTASPPWRRGCGPTIPGPSTCPPA</sequence>
<dbReference type="EMBL" id="CP141261">
    <property type="protein sequence ID" value="WRL67367.1"/>
    <property type="molecule type" value="Genomic_DNA"/>
</dbReference>
<dbReference type="SUPFAM" id="SSF51419">
    <property type="entry name" value="PLP-binding barrel"/>
    <property type="match status" value="1"/>
</dbReference>
<feature type="region of interest" description="Disordered" evidence="1">
    <location>
        <begin position="51"/>
        <end position="82"/>
    </location>
</feature>
<dbReference type="Gene3D" id="3.20.20.10">
    <property type="entry name" value="Alanine racemase"/>
    <property type="match status" value="1"/>
</dbReference>
<dbReference type="Proteomes" id="UP001324287">
    <property type="component" value="Chromosome"/>
</dbReference>
<dbReference type="InterPro" id="IPR029066">
    <property type="entry name" value="PLP-binding_barrel"/>
</dbReference>
<evidence type="ECO:0000256" key="1">
    <source>
        <dbReference type="SAM" id="MobiDB-lite"/>
    </source>
</evidence>